<reference evidence="3" key="1">
    <citation type="submission" date="2020-06" db="EMBL/GenBank/DDBJ databases">
        <title>WGS assembly of Ceratodon purpureus strain R40.</title>
        <authorList>
            <person name="Carey S.B."/>
            <person name="Jenkins J."/>
            <person name="Shu S."/>
            <person name="Lovell J.T."/>
            <person name="Sreedasyam A."/>
            <person name="Maumus F."/>
            <person name="Tiley G.P."/>
            <person name="Fernandez-Pozo N."/>
            <person name="Barry K."/>
            <person name="Chen C."/>
            <person name="Wang M."/>
            <person name="Lipzen A."/>
            <person name="Daum C."/>
            <person name="Saski C.A."/>
            <person name="Payton A.C."/>
            <person name="Mcbreen J.C."/>
            <person name="Conrad R.E."/>
            <person name="Kollar L.M."/>
            <person name="Olsson S."/>
            <person name="Huttunen S."/>
            <person name="Landis J.B."/>
            <person name="Wickett N.J."/>
            <person name="Johnson M.G."/>
            <person name="Rensing S.A."/>
            <person name="Grimwood J."/>
            <person name="Schmutz J."/>
            <person name="Mcdaniel S.F."/>
        </authorList>
    </citation>
    <scope>NUCLEOTIDE SEQUENCE</scope>
    <source>
        <strain evidence="3">R40</strain>
    </source>
</reference>
<dbReference type="InterPro" id="IPR001810">
    <property type="entry name" value="F-box_dom"/>
</dbReference>
<dbReference type="FunFam" id="1.20.1280.50:FF:000008">
    <property type="entry name" value="F-box only protein 6"/>
    <property type="match status" value="1"/>
</dbReference>
<dbReference type="SMART" id="SM00256">
    <property type="entry name" value="FBOX"/>
    <property type="match status" value="1"/>
</dbReference>
<evidence type="ECO:0000259" key="2">
    <source>
        <dbReference type="PROSITE" id="PS50181"/>
    </source>
</evidence>
<keyword evidence="1" id="KW-0677">Repeat</keyword>
<evidence type="ECO:0000256" key="1">
    <source>
        <dbReference type="ARBA" id="ARBA00022737"/>
    </source>
</evidence>
<dbReference type="Proteomes" id="UP000822688">
    <property type="component" value="Chromosome 8"/>
</dbReference>
<proteinExistence type="predicted"/>
<dbReference type="SUPFAM" id="SSF81383">
    <property type="entry name" value="F-box domain"/>
    <property type="match status" value="1"/>
</dbReference>
<keyword evidence="4" id="KW-1185">Reference proteome</keyword>
<dbReference type="PANTHER" id="PTHR31672:SF2">
    <property type="entry name" value="F-BOX DOMAIN-CONTAINING PROTEIN"/>
    <property type="match status" value="1"/>
</dbReference>
<dbReference type="PANTHER" id="PTHR31672">
    <property type="entry name" value="BNACNNG10540D PROTEIN"/>
    <property type="match status" value="1"/>
</dbReference>
<dbReference type="InterPro" id="IPR050796">
    <property type="entry name" value="SCF_F-box_component"/>
</dbReference>
<protein>
    <recommendedName>
        <fullName evidence="2">F-box domain-containing protein</fullName>
    </recommendedName>
</protein>
<gene>
    <name evidence="3" type="ORF">KC19_8G027000</name>
</gene>
<name>A0A8T0GXV3_CERPU</name>
<dbReference type="InterPro" id="IPR015915">
    <property type="entry name" value="Kelch-typ_b-propeller"/>
</dbReference>
<dbReference type="InterPro" id="IPR036047">
    <property type="entry name" value="F-box-like_dom_sf"/>
</dbReference>
<dbReference type="CDD" id="cd22157">
    <property type="entry name" value="F-box_AtFBW1-like"/>
    <property type="match status" value="1"/>
</dbReference>
<dbReference type="SUPFAM" id="SSF117281">
    <property type="entry name" value="Kelch motif"/>
    <property type="match status" value="1"/>
</dbReference>
<organism evidence="3 4">
    <name type="scientific">Ceratodon purpureus</name>
    <name type="common">Fire moss</name>
    <name type="synonym">Dicranum purpureum</name>
    <dbReference type="NCBI Taxonomy" id="3225"/>
    <lineage>
        <taxon>Eukaryota</taxon>
        <taxon>Viridiplantae</taxon>
        <taxon>Streptophyta</taxon>
        <taxon>Embryophyta</taxon>
        <taxon>Bryophyta</taxon>
        <taxon>Bryophytina</taxon>
        <taxon>Bryopsida</taxon>
        <taxon>Dicranidae</taxon>
        <taxon>Pseudoditrichales</taxon>
        <taxon>Ditrichaceae</taxon>
        <taxon>Ceratodon</taxon>
    </lineage>
</organism>
<evidence type="ECO:0000313" key="4">
    <source>
        <dbReference type="Proteomes" id="UP000822688"/>
    </source>
</evidence>
<feature type="domain" description="F-box" evidence="2">
    <location>
        <begin position="5"/>
        <end position="50"/>
    </location>
</feature>
<dbReference type="PROSITE" id="PS50181">
    <property type="entry name" value="FBOX"/>
    <property type="match status" value="1"/>
</dbReference>
<dbReference type="AlphaFoldDB" id="A0A8T0GXV3"/>
<dbReference type="Pfam" id="PF00646">
    <property type="entry name" value="F-box"/>
    <property type="match status" value="1"/>
</dbReference>
<dbReference type="EMBL" id="CM026429">
    <property type="protein sequence ID" value="KAG0563387.1"/>
    <property type="molecule type" value="Genomic_DNA"/>
</dbReference>
<accession>A0A8T0GXV3</accession>
<comment type="caution">
    <text evidence="3">The sequence shown here is derived from an EMBL/GenBank/DDBJ whole genome shotgun (WGS) entry which is preliminary data.</text>
</comment>
<sequence length="374" mass="43144">MDLEAALWSELPFEIMEQVLSFVPVPDLCRYRTVCKAWNHLISDLRFAAVHAQNASKRPDKMSFIVTWNESWGQFACFWSALDLDAKRWYKLNSGWYGFGLLTTGMGGGLVCEYLEDPSRKVKSITVSNPIANKGRVLPTAPIDRQSGGLCLAIDTNTVDNFKVILFPRKVYMEQQFVMHVYDSATNEWKGMKNPTWFPTKTGSIVKHIIFQGSVYVLFQNELWRINLMEDVWERLYVPGGSFISEHLELIVSANRLFLGRIEDRAKTLVYIETEIKVSESTKQMVLDHSKAKHIELLGADPKFWQTVNMFRFGSSLIFMSARSGEMKSFDVVRGTWDMGHEWRPLNKSLQQLRALNTLRGEHMNLLLPNRMIW</sequence>
<evidence type="ECO:0000313" key="3">
    <source>
        <dbReference type="EMBL" id="KAG0563387.1"/>
    </source>
</evidence>
<dbReference type="Gene3D" id="1.20.1280.50">
    <property type="match status" value="1"/>
</dbReference>